<keyword evidence="3" id="KW-1185">Reference proteome</keyword>
<dbReference type="OrthoDB" id="285216at2"/>
<dbReference type="Pfam" id="PF12804">
    <property type="entry name" value="NTP_transf_3"/>
    <property type="match status" value="1"/>
</dbReference>
<name>A0A1W1IDY8_9LACT</name>
<feature type="domain" description="MobA-like NTP transferase" evidence="1">
    <location>
        <begin position="5"/>
        <end position="157"/>
    </location>
</feature>
<dbReference type="SUPFAM" id="SSF53448">
    <property type="entry name" value="Nucleotide-diphospho-sugar transferases"/>
    <property type="match status" value="1"/>
</dbReference>
<dbReference type="PANTHER" id="PTHR43777:SF1">
    <property type="entry name" value="MOLYBDENUM COFACTOR CYTIDYLYLTRANSFERASE"/>
    <property type="match status" value="1"/>
</dbReference>
<gene>
    <name evidence="2" type="ORF">TPAS_906</name>
</gene>
<evidence type="ECO:0000259" key="1">
    <source>
        <dbReference type="Pfam" id="PF12804"/>
    </source>
</evidence>
<accession>A0A1W1IDY8</accession>
<keyword evidence="2" id="KW-0808">Transferase</keyword>
<reference evidence="3" key="1">
    <citation type="submission" date="2016-04" db="EMBL/GenBank/DDBJ databases">
        <authorList>
            <person name="Strepis N."/>
        </authorList>
    </citation>
    <scope>NUCLEOTIDE SEQUENCE [LARGE SCALE GENOMIC DNA]</scope>
</reference>
<dbReference type="RefSeq" id="WP_086942077.1">
    <property type="nucleotide sequence ID" value="NZ_FONM01000001.1"/>
</dbReference>
<dbReference type="AlphaFoldDB" id="A0A1W1IDY8"/>
<dbReference type="EMBL" id="FWEY01000002">
    <property type="protein sequence ID" value="SLM51230.1"/>
    <property type="molecule type" value="Genomic_DNA"/>
</dbReference>
<dbReference type="GO" id="GO:0016779">
    <property type="term" value="F:nucleotidyltransferase activity"/>
    <property type="evidence" value="ECO:0007669"/>
    <property type="project" value="UniProtKB-ARBA"/>
</dbReference>
<sequence>MGTEGVILAAGKSSRMMGNSKMTMDLNGRTVIERSIDSLRPFCNRIIAVTGFHVEAVLVSAGHCREVVFVHNPACEKGMFSSLKMGLEHTEGERVLILPGDCPFITHEVSDKLLQDKGDIVLPAYQGKCGHPVLLSRRAIEGLLADDRCQSLQEYISSNNAEIIAVDCPEIIWDIDTPEDYAKAVDYFQAKEAR</sequence>
<dbReference type="Gene3D" id="3.90.550.10">
    <property type="entry name" value="Spore Coat Polysaccharide Biosynthesis Protein SpsA, Chain A"/>
    <property type="match status" value="1"/>
</dbReference>
<dbReference type="STRING" id="43064.SAMN04488086_10193"/>
<evidence type="ECO:0000313" key="3">
    <source>
        <dbReference type="Proteomes" id="UP000195985"/>
    </source>
</evidence>
<protein>
    <submittedName>
        <fullName evidence="2">Nucleotide-diphospho-sugar transferases</fullName>
    </submittedName>
</protein>
<evidence type="ECO:0000313" key="2">
    <source>
        <dbReference type="EMBL" id="SLM51230.1"/>
    </source>
</evidence>
<dbReference type="Proteomes" id="UP000195985">
    <property type="component" value="Unassembled WGS sequence"/>
</dbReference>
<dbReference type="InterPro" id="IPR025877">
    <property type="entry name" value="MobA-like_NTP_Trfase"/>
</dbReference>
<dbReference type="InterPro" id="IPR029044">
    <property type="entry name" value="Nucleotide-diphossugar_trans"/>
</dbReference>
<dbReference type="CDD" id="cd04182">
    <property type="entry name" value="GT_2_like_f"/>
    <property type="match status" value="1"/>
</dbReference>
<dbReference type="PANTHER" id="PTHR43777">
    <property type="entry name" value="MOLYBDENUM COFACTOR CYTIDYLYLTRANSFERASE"/>
    <property type="match status" value="1"/>
</dbReference>
<organism evidence="2 3">
    <name type="scientific">Trichococcus pasteurii</name>
    <dbReference type="NCBI Taxonomy" id="43064"/>
    <lineage>
        <taxon>Bacteria</taxon>
        <taxon>Bacillati</taxon>
        <taxon>Bacillota</taxon>
        <taxon>Bacilli</taxon>
        <taxon>Lactobacillales</taxon>
        <taxon>Carnobacteriaceae</taxon>
        <taxon>Trichococcus</taxon>
    </lineage>
</organism>
<proteinExistence type="predicted"/>